<accession>A0A930VM20</accession>
<protein>
    <submittedName>
        <fullName evidence="2">PQQ-dependent sugar dehydrogenase</fullName>
    </submittedName>
</protein>
<evidence type="ECO:0000313" key="3">
    <source>
        <dbReference type="Proteomes" id="UP000660668"/>
    </source>
</evidence>
<dbReference type="Gene3D" id="2.120.10.30">
    <property type="entry name" value="TolB, C-terminal domain"/>
    <property type="match status" value="1"/>
</dbReference>
<evidence type="ECO:0000259" key="1">
    <source>
        <dbReference type="Pfam" id="PF07995"/>
    </source>
</evidence>
<gene>
    <name evidence="2" type="ORF">ISU10_09880</name>
</gene>
<feature type="domain" description="Glucose/Sorbosone dehydrogenase" evidence="1">
    <location>
        <begin position="42"/>
        <end position="342"/>
    </location>
</feature>
<dbReference type="EMBL" id="JADKPO010000011">
    <property type="protein sequence ID" value="MBF4768076.1"/>
    <property type="molecule type" value="Genomic_DNA"/>
</dbReference>
<sequence length="360" mass="37750">MGRWARVVFAVGLAVLAGAVGLSRCSSVDHGDGAAQVLATGLEVPWGLTFLPDGDALVGERETGRIYRLSSEGGDRTLVGTVPGVAPDGEGGLLGLALDPLFIHSGHAFVYAYLTAEADNRIVRFHLDPDGSGIYGLQVILDGIAKASNHDGGGLAFGPDGQLYAGVGDAGVPARAQDPASLNGKILRMTTTGQPPLSPANPDPHSLVWSMGHRNVQGLAWDENGGMYATEFGQNSFDEVNLIRPGANYGWPEVEGKGGEPQYVDPLLTWATDEASPSGLAYLDGGLYVGALRGQRLWRVPLTDEGVGKPVALLAGDYGRLRNVQVAPDGSLWITTSNRDGRGEFDQGDDRVLRVVTGSP</sequence>
<dbReference type="AlphaFoldDB" id="A0A930VM20"/>
<proteinExistence type="predicted"/>
<dbReference type="SUPFAM" id="SSF50952">
    <property type="entry name" value="Soluble quinoprotein glucose dehydrogenase"/>
    <property type="match status" value="1"/>
</dbReference>
<dbReference type="InterPro" id="IPR012938">
    <property type="entry name" value="Glc/Sorbosone_DH"/>
</dbReference>
<dbReference type="Pfam" id="PF07995">
    <property type="entry name" value="GSDH"/>
    <property type="match status" value="1"/>
</dbReference>
<dbReference type="Proteomes" id="UP000660668">
    <property type="component" value="Unassembled WGS sequence"/>
</dbReference>
<comment type="caution">
    <text evidence="2">The sequence shown here is derived from an EMBL/GenBank/DDBJ whole genome shotgun (WGS) entry which is preliminary data.</text>
</comment>
<dbReference type="PANTHER" id="PTHR19328">
    <property type="entry name" value="HEDGEHOG-INTERACTING PROTEIN"/>
    <property type="match status" value="1"/>
</dbReference>
<dbReference type="RefSeq" id="WP_194696232.1">
    <property type="nucleotide sequence ID" value="NZ_JADKPO010000011.1"/>
</dbReference>
<dbReference type="InterPro" id="IPR011041">
    <property type="entry name" value="Quinoprot_gluc/sorb_DH_b-prop"/>
</dbReference>
<keyword evidence="3" id="KW-1185">Reference proteome</keyword>
<dbReference type="InterPro" id="IPR011042">
    <property type="entry name" value="6-blade_b-propeller_TolB-like"/>
</dbReference>
<reference evidence="2" key="1">
    <citation type="submission" date="2020-11" db="EMBL/GenBank/DDBJ databases">
        <title>Nocardioides cynanchi sp. nov., isolated from soil of rhizosphere of Cynanchum wilfordii.</title>
        <authorList>
            <person name="Lee J.-S."/>
            <person name="Suh M.K."/>
            <person name="Kim J.-S."/>
        </authorList>
    </citation>
    <scope>NUCLEOTIDE SEQUENCE</scope>
    <source>
        <strain evidence="2">KCTC 19276</strain>
    </source>
</reference>
<dbReference type="PANTHER" id="PTHR19328:SF13">
    <property type="entry name" value="HIPL1 PROTEIN"/>
    <property type="match status" value="1"/>
</dbReference>
<evidence type="ECO:0000313" key="2">
    <source>
        <dbReference type="EMBL" id="MBF4768076.1"/>
    </source>
</evidence>
<name>A0A930VM20_9ACTN</name>
<organism evidence="2 3">
    <name type="scientific">Nocardioides agariphilus</name>
    <dbReference type="NCBI Taxonomy" id="433664"/>
    <lineage>
        <taxon>Bacteria</taxon>
        <taxon>Bacillati</taxon>
        <taxon>Actinomycetota</taxon>
        <taxon>Actinomycetes</taxon>
        <taxon>Propionibacteriales</taxon>
        <taxon>Nocardioidaceae</taxon>
        <taxon>Nocardioides</taxon>
    </lineage>
</organism>